<dbReference type="Proteomes" id="UP000749334">
    <property type="component" value="Unassembled WGS sequence"/>
</dbReference>
<dbReference type="AlphaFoldDB" id="A0A921H9L6"/>
<evidence type="ECO:0000313" key="2">
    <source>
        <dbReference type="Proteomes" id="UP000749334"/>
    </source>
</evidence>
<evidence type="ECO:0000313" key="1">
    <source>
        <dbReference type="EMBL" id="HJF72723.1"/>
    </source>
</evidence>
<gene>
    <name evidence="1" type="ORF">K8W15_00780</name>
</gene>
<organism evidence="1 2">
    <name type="scientific">Gallibacterium anatis</name>
    <dbReference type="NCBI Taxonomy" id="750"/>
    <lineage>
        <taxon>Bacteria</taxon>
        <taxon>Pseudomonadati</taxon>
        <taxon>Pseudomonadota</taxon>
        <taxon>Gammaproteobacteria</taxon>
        <taxon>Pasteurellales</taxon>
        <taxon>Pasteurellaceae</taxon>
        <taxon>Gallibacterium</taxon>
    </lineage>
</organism>
<comment type="caution">
    <text evidence="1">The sequence shown here is derived from an EMBL/GenBank/DDBJ whole genome shotgun (WGS) entry which is preliminary data.</text>
</comment>
<name>A0A921H9L6_9PAST</name>
<dbReference type="EMBL" id="DYVQ01000008">
    <property type="protein sequence ID" value="HJF72723.1"/>
    <property type="molecule type" value="Genomic_DNA"/>
</dbReference>
<proteinExistence type="predicted"/>
<protein>
    <submittedName>
        <fullName evidence="1">Uncharacterized protein</fullName>
    </submittedName>
</protein>
<reference evidence="1" key="2">
    <citation type="submission" date="2021-09" db="EMBL/GenBank/DDBJ databases">
        <authorList>
            <person name="Gilroy R."/>
        </authorList>
    </citation>
    <scope>NUCLEOTIDE SEQUENCE</scope>
    <source>
        <strain evidence="1">ChiHjej11B10-15683</strain>
    </source>
</reference>
<sequence>MVERANRISAILFATTPTAISNRCSRCGKPHQLIYRIK</sequence>
<reference evidence="1" key="1">
    <citation type="journal article" date="2021" name="PeerJ">
        <title>Extensive microbial diversity within the chicken gut microbiome revealed by metagenomics and culture.</title>
        <authorList>
            <person name="Gilroy R."/>
            <person name="Ravi A."/>
            <person name="Getino M."/>
            <person name="Pursley I."/>
            <person name="Horton D.L."/>
            <person name="Alikhan N.F."/>
            <person name="Baker D."/>
            <person name="Gharbi K."/>
            <person name="Hall N."/>
            <person name="Watson M."/>
            <person name="Adriaenssens E.M."/>
            <person name="Foster-Nyarko E."/>
            <person name="Jarju S."/>
            <person name="Secka A."/>
            <person name="Antonio M."/>
            <person name="Oren A."/>
            <person name="Chaudhuri R.R."/>
            <person name="La Ragione R."/>
            <person name="Hildebrand F."/>
            <person name="Pallen M.J."/>
        </authorList>
    </citation>
    <scope>NUCLEOTIDE SEQUENCE</scope>
    <source>
        <strain evidence="1">ChiHjej11B10-15683</strain>
    </source>
</reference>
<accession>A0A921H9L6</accession>